<proteinExistence type="predicted"/>
<reference evidence="6" key="1">
    <citation type="submission" date="2014-07" db="EMBL/GenBank/DDBJ databases">
        <title>Methanogenic archaea and the global carbon cycle.</title>
        <authorList>
            <person name="Henriksen J.R."/>
            <person name="Luke J."/>
            <person name="Reinhart S."/>
            <person name="Benedict M.N."/>
            <person name="Youngblut N.D."/>
            <person name="Metcalf M.E."/>
            <person name="Whitaker R.J."/>
            <person name="Metcalf W.W."/>
        </authorList>
    </citation>
    <scope>NUCLEOTIDE SEQUENCE [LARGE SCALE GENOMIC DNA]</scope>
    <source>
        <strain evidence="6">3</strain>
    </source>
</reference>
<evidence type="ECO:0000256" key="2">
    <source>
        <dbReference type="ARBA" id="ARBA00022692"/>
    </source>
</evidence>
<dbReference type="PANTHER" id="PTHR33514:SF13">
    <property type="entry name" value="PROTEIN ABCI12, CHLOROPLASTIC"/>
    <property type="match status" value="1"/>
</dbReference>
<dbReference type="InterPro" id="IPR003339">
    <property type="entry name" value="ABC/ECF_trnsptr_transmembrane"/>
</dbReference>
<dbReference type="HOGENOM" id="CLU_056469_2_0_2"/>
<dbReference type="RefSeq" id="WP_048107181.1">
    <property type="nucleotide sequence ID" value="NZ_CP009517.1"/>
</dbReference>
<keyword evidence="4 5" id="KW-0472">Membrane</keyword>
<dbReference type="OrthoDB" id="31170at2157"/>
<dbReference type="AlphaFoldDB" id="A0A0E3WWK8"/>
<protein>
    <submittedName>
        <fullName evidence="6">Transmembrane component of general energizing module of ECF transporters</fullName>
    </submittedName>
</protein>
<feature type="transmembrane region" description="Helical" evidence="5">
    <location>
        <begin position="65"/>
        <end position="88"/>
    </location>
</feature>
<dbReference type="PATRIC" id="fig|1434107.4.peg.1532"/>
<evidence type="ECO:0000256" key="1">
    <source>
        <dbReference type="ARBA" id="ARBA00004141"/>
    </source>
</evidence>
<feature type="transmembrane region" description="Helical" evidence="5">
    <location>
        <begin position="134"/>
        <end position="154"/>
    </location>
</feature>
<feature type="transmembrane region" description="Helical" evidence="5">
    <location>
        <begin position="260"/>
        <end position="281"/>
    </location>
</feature>
<name>A0A0E3WWK8_METBA</name>
<evidence type="ECO:0000313" key="7">
    <source>
        <dbReference type="Proteomes" id="UP000033066"/>
    </source>
</evidence>
<gene>
    <name evidence="6" type="ORF">MSBR3_1162</name>
</gene>
<evidence type="ECO:0000256" key="5">
    <source>
        <dbReference type="SAM" id="Phobius"/>
    </source>
</evidence>
<keyword evidence="2 5" id="KW-0812">Transmembrane</keyword>
<keyword evidence="7" id="KW-1185">Reference proteome</keyword>
<dbReference type="CDD" id="cd16914">
    <property type="entry name" value="EcfT"/>
    <property type="match status" value="1"/>
</dbReference>
<keyword evidence="3 5" id="KW-1133">Transmembrane helix</keyword>
<feature type="transmembrane region" description="Helical" evidence="5">
    <location>
        <begin position="23"/>
        <end position="53"/>
    </location>
</feature>
<dbReference type="GO" id="GO:0005886">
    <property type="term" value="C:plasma membrane"/>
    <property type="evidence" value="ECO:0007669"/>
    <property type="project" value="UniProtKB-ARBA"/>
</dbReference>
<comment type="subcellular location">
    <subcellularLocation>
        <location evidence="1">Membrane</location>
        <topology evidence="1">Multi-pass membrane protein</topology>
    </subcellularLocation>
</comment>
<evidence type="ECO:0000313" key="6">
    <source>
        <dbReference type="EMBL" id="AKB81740.1"/>
    </source>
</evidence>
<evidence type="ECO:0000256" key="4">
    <source>
        <dbReference type="ARBA" id="ARBA00023136"/>
    </source>
</evidence>
<dbReference type="Proteomes" id="UP000033066">
    <property type="component" value="Chromosome"/>
</dbReference>
<dbReference type="PANTHER" id="PTHR33514">
    <property type="entry name" value="PROTEIN ABCI12, CHLOROPLASTIC"/>
    <property type="match status" value="1"/>
</dbReference>
<evidence type="ECO:0000256" key="3">
    <source>
        <dbReference type="ARBA" id="ARBA00022989"/>
    </source>
</evidence>
<dbReference type="EMBL" id="CP009517">
    <property type="protein sequence ID" value="AKB81740.1"/>
    <property type="molecule type" value="Genomic_DNA"/>
</dbReference>
<dbReference type="KEGG" id="mbak:MSBR3_1162"/>
<dbReference type="GeneID" id="24788676"/>
<dbReference type="Pfam" id="PF02361">
    <property type="entry name" value="CbiQ"/>
    <property type="match status" value="1"/>
</dbReference>
<accession>A0A0E3WWK8</accession>
<feature type="transmembrane region" description="Helical" evidence="5">
    <location>
        <begin position="100"/>
        <end position="122"/>
    </location>
</feature>
<dbReference type="STRING" id="1434107.MSBR3_1162"/>
<organism evidence="6 7">
    <name type="scientific">Methanosarcina barkeri 3</name>
    <dbReference type="NCBI Taxonomy" id="1434107"/>
    <lineage>
        <taxon>Archaea</taxon>
        <taxon>Methanobacteriati</taxon>
        <taxon>Methanobacteriota</taxon>
        <taxon>Stenosarchaea group</taxon>
        <taxon>Methanomicrobia</taxon>
        <taxon>Methanosarcinales</taxon>
        <taxon>Methanosarcinaceae</taxon>
        <taxon>Methanosarcina</taxon>
    </lineage>
</organism>
<sequence length="287" mass="32256">MKSLFRYEQKDSLLHRLDPRVKLFWLFGISVLSVVFGTPDLLAILFISTLPFWVMLKPSKSRIKAIIIIFMSVLLSFTISQALFYYWAKDPLFTLVPSSFPLLGPLTGGIYFYADGAVYGLYQSFRVMASLSAAMLVIATTHPGMLIDAFVRFFEIRTAGKSYRIGIPYEIAFMVSSAVSFAPTMLEESGIILNAMQARGLELKGDVRRKAKALKYILVPLVVNILRAGRKLAIAADTRGFRANRHRTYVNELKLKRNDYIFLIYTILLTSGGLYLSYIGFGGTVPI</sequence>